<accession>A0ACC2IAL2</accession>
<reference evidence="1" key="1">
    <citation type="submission" date="2022-11" db="EMBL/GenBank/DDBJ databases">
        <title>Genome Sequence of Boeremia exigua.</title>
        <authorList>
            <person name="Buettner E."/>
        </authorList>
    </citation>
    <scope>NUCLEOTIDE SEQUENCE</scope>
    <source>
        <strain evidence="1">CU02</strain>
    </source>
</reference>
<sequence length="152" mass="15649">MSTTTPVCAAESAPAGPSGAGRLQVLVIGGGLCGLGAAIALRLAGHAVTVLESVPNLDEVGAGIQITPNGTRILRAWGVDSLLSRTAAATVPAVFSISRFDGRSLACRNEYGDELEQRHGSPLWCLHRADLQRALADRARELAALPCAPVNG</sequence>
<organism evidence="1 2">
    <name type="scientific">Boeremia exigua</name>
    <dbReference type="NCBI Taxonomy" id="749465"/>
    <lineage>
        <taxon>Eukaryota</taxon>
        <taxon>Fungi</taxon>
        <taxon>Dikarya</taxon>
        <taxon>Ascomycota</taxon>
        <taxon>Pezizomycotina</taxon>
        <taxon>Dothideomycetes</taxon>
        <taxon>Pleosporomycetidae</taxon>
        <taxon>Pleosporales</taxon>
        <taxon>Pleosporineae</taxon>
        <taxon>Didymellaceae</taxon>
        <taxon>Boeremia</taxon>
    </lineage>
</organism>
<dbReference type="EMBL" id="JAPHNI010000341">
    <property type="protein sequence ID" value="KAJ8112226.1"/>
    <property type="molecule type" value="Genomic_DNA"/>
</dbReference>
<name>A0ACC2IAL2_9PLEO</name>
<evidence type="ECO:0000313" key="2">
    <source>
        <dbReference type="Proteomes" id="UP001153331"/>
    </source>
</evidence>
<gene>
    <name evidence="1" type="ORF">OPT61_g5366</name>
</gene>
<comment type="caution">
    <text evidence="1">The sequence shown here is derived from an EMBL/GenBank/DDBJ whole genome shotgun (WGS) entry which is preliminary data.</text>
</comment>
<protein>
    <submittedName>
        <fullName evidence="1">Uncharacterized protein</fullName>
    </submittedName>
</protein>
<dbReference type="Proteomes" id="UP001153331">
    <property type="component" value="Unassembled WGS sequence"/>
</dbReference>
<proteinExistence type="predicted"/>
<keyword evidence="2" id="KW-1185">Reference proteome</keyword>
<evidence type="ECO:0000313" key="1">
    <source>
        <dbReference type="EMBL" id="KAJ8112226.1"/>
    </source>
</evidence>